<keyword evidence="3" id="KW-0926">Vacuole</keyword>
<feature type="transmembrane region" description="Helical" evidence="7">
    <location>
        <begin position="175"/>
        <end position="196"/>
    </location>
</feature>
<keyword evidence="6 7" id="KW-0472">Membrane</keyword>
<evidence type="ECO:0000256" key="6">
    <source>
        <dbReference type="ARBA" id="ARBA00023136"/>
    </source>
</evidence>
<proteinExistence type="inferred from homology"/>
<dbReference type="InterPro" id="IPR040226">
    <property type="entry name" value="THH1/TOM1/TOM3"/>
</dbReference>
<organism evidence="9 10">
    <name type="scientific">Dillenia turbinata</name>
    <dbReference type="NCBI Taxonomy" id="194707"/>
    <lineage>
        <taxon>Eukaryota</taxon>
        <taxon>Viridiplantae</taxon>
        <taxon>Streptophyta</taxon>
        <taxon>Embryophyta</taxon>
        <taxon>Tracheophyta</taxon>
        <taxon>Spermatophyta</taxon>
        <taxon>Magnoliopsida</taxon>
        <taxon>eudicotyledons</taxon>
        <taxon>Gunneridae</taxon>
        <taxon>Pentapetalae</taxon>
        <taxon>Dilleniales</taxon>
        <taxon>Dilleniaceae</taxon>
        <taxon>Dillenia</taxon>
    </lineage>
</organism>
<dbReference type="Proteomes" id="UP001370490">
    <property type="component" value="Unassembled WGS sequence"/>
</dbReference>
<evidence type="ECO:0000256" key="2">
    <source>
        <dbReference type="ARBA" id="ARBA00006779"/>
    </source>
</evidence>
<comment type="similarity">
    <text evidence="2">Belongs to the plant tobamovirus multiplication TOM1 protein family.</text>
</comment>
<gene>
    <name evidence="9" type="ORF">RJ641_001859</name>
</gene>
<dbReference type="Pfam" id="PF06454">
    <property type="entry name" value="THH1_TOM1-3_dom"/>
    <property type="match status" value="2"/>
</dbReference>
<evidence type="ECO:0000256" key="5">
    <source>
        <dbReference type="ARBA" id="ARBA00022989"/>
    </source>
</evidence>
<evidence type="ECO:0000259" key="8">
    <source>
        <dbReference type="Pfam" id="PF06454"/>
    </source>
</evidence>
<keyword evidence="5 7" id="KW-1133">Transmembrane helix</keyword>
<accession>A0AAN8ZEX5</accession>
<feature type="transmembrane region" description="Helical" evidence="7">
    <location>
        <begin position="72"/>
        <end position="93"/>
    </location>
</feature>
<dbReference type="GO" id="GO:0005774">
    <property type="term" value="C:vacuolar membrane"/>
    <property type="evidence" value="ECO:0007669"/>
    <property type="project" value="UniProtKB-SubCell"/>
</dbReference>
<feature type="transmembrane region" description="Helical" evidence="7">
    <location>
        <begin position="99"/>
        <end position="121"/>
    </location>
</feature>
<sequence>MTFDELRDVESCFPQLLVIINICLACVDGIIAFIAFCQLLRIHSRNSQVGWTRQKFKNIKLLSSKMIIDDEVIGYLVYFVITVLANCKGWVCWSNSCGFFFMAFPDILFLAAFLLLLSFWVDVCHQAKDDEEDEECSSQEALLQKTWSKPSSSSTDGHLRCFPCRQIHLGSRQKIVVLVTIVVFVIMVVSAVLIWIGMGKNFVDSEVVARVYVDLFAIALLLLGGALGCYGLILFLKMSKVRSERASSEMWKVAGLAAVSVLCFTLNSLVALLTDIPMLYHWDPYQIDGVYAAVLLILYYFIGSSIPSASLLWVMRELPPVAANTQEDVRTITFFASSAVTGAHPQHWTVATSSQNQLMLLKTVMVIVDNNGK</sequence>
<dbReference type="PANTHER" id="PTHR31142:SF4">
    <property type="entry name" value="OS01G0751300 PROTEIN"/>
    <property type="match status" value="1"/>
</dbReference>
<evidence type="ECO:0000256" key="7">
    <source>
        <dbReference type="SAM" id="Phobius"/>
    </source>
</evidence>
<dbReference type="InterPro" id="IPR009457">
    <property type="entry name" value="THH1/TOM1/TOM3_dom"/>
</dbReference>
<dbReference type="AlphaFoldDB" id="A0AAN8ZEX5"/>
<dbReference type="EMBL" id="JBAMMX010000010">
    <property type="protein sequence ID" value="KAK6932235.1"/>
    <property type="molecule type" value="Genomic_DNA"/>
</dbReference>
<feature type="domain" description="THH1/TOM1/TOM3" evidence="8">
    <location>
        <begin position="20"/>
        <end position="131"/>
    </location>
</feature>
<protein>
    <submittedName>
        <fullName evidence="9">THH1/TOM1/TOM3 domain</fullName>
    </submittedName>
</protein>
<feature type="transmembrane region" description="Helical" evidence="7">
    <location>
        <begin position="250"/>
        <end position="270"/>
    </location>
</feature>
<keyword evidence="10" id="KW-1185">Reference proteome</keyword>
<evidence type="ECO:0000313" key="10">
    <source>
        <dbReference type="Proteomes" id="UP001370490"/>
    </source>
</evidence>
<comment type="subcellular location">
    <subcellularLocation>
        <location evidence="1">Vacuole membrane</location>
        <topology evidence="1">Multi-pass membrane protein</topology>
    </subcellularLocation>
</comment>
<keyword evidence="4 7" id="KW-0812">Transmembrane</keyword>
<evidence type="ECO:0000256" key="4">
    <source>
        <dbReference type="ARBA" id="ARBA00022692"/>
    </source>
</evidence>
<feature type="domain" description="THH1/TOM1/TOM3" evidence="8">
    <location>
        <begin position="176"/>
        <end position="327"/>
    </location>
</feature>
<name>A0AAN8ZEX5_9MAGN</name>
<reference evidence="9 10" key="1">
    <citation type="submission" date="2023-12" db="EMBL/GenBank/DDBJ databases">
        <title>A high-quality genome assembly for Dillenia turbinata (Dilleniales).</title>
        <authorList>
            <person name="Chanderbali A."/>
        </authorList>
    </citation>
    <scope>NUCLEOTIDE SEQUENCE [LARGE SCALE GENOMIC DNA]</scope>
    <source>
        <strain evidence="9">LSX21</strain>
        <tissue evidence="9">Leaf</tissue>
    </source>
</reference>
<comment type="caution">
    <text evidence="9">The sequence shown here is derived from an EMBL/GenBank/DDBJ whole genome shotgun (WGS) entry which is preliminary data.</text>
</comment>
<feature type="transmembrane region" description="Helical" evidence="7">
    <location>
        <begin position="16"/>
        <end position="37"/>
    </location>
</feature>
<evidence type="ECO:0000313" key="9">
    <source>
        <dbReference type="EMBL" id="KAK6932235.1"/>
    </source>
</evidence>
<feature type="transmembrane region" description="Helical" evidence="7">
    <location>
        <begin position="290"/>
        <end position="314"/>
    </location>
</feature>
<evidence type="ECO:0000256" key="3">
    <source>
        <dbReference type="ARBA" id="ARBA00022554"/>
    </source>
</evidence>
<feature type="transmembrane region" description="Helical" evidence="7">
    <location>
        <begin position="216"/>
        <end position="238"/>
    </location>
</feature>
<dbReference type="PANTHER" id="PTHR31142">
    <property type="entry name" value="TOBAMOVIRUS MULTIPLICATION PROTEIN 1-LIKE ISOFORM X1"/>
    <property type="match status" value="1"/>
</dbReference>
<evidence type="ECO:0000256" key="1">
    <source>
        <dbReference type="ARBA" id="ARBA00004128"/>
    </source>
</evidence>